<gene>
    <name evidence="11" type="ORF">ACFQ2J_01745</name>
</gene>
<proteinExistence type="inferred from homology"/>
<comment type="catalytic activity">
    <reaction evidence="1">
        <text>Hydrolyzes the link between N-acetylmuramoyl residues and L-amino acid residues in certain cell-wall glycopeptides.</text>
        <dbReference type="EC" id="3.5.1.28"/>
    </reaction>
</comment>
<keyword evidence="7" id="KW-0961">Cell wall biogenesis/degradation</keyword>
<name>A0ABW3KYP4_9BACI</name>
<dbReference type="EC" id="3.5.1.28" evidence="3"/>
<dbReference type="PANTHER" id="PTHR30417:SF11">
    <property type="entry name" value="N-ACETYLMURAMOYL-L-ALANINE AMIDASE XLYA"/>
    <property type="match status" value="1"/>
</dbReference>
<dbReference type="Proteomes" id="UP001596990">
    <property type="component" value="Unassembled WGS sequence"/>
</dbReference>
<evidence type="ECO:0000256" key="6">
    <source>
        <dbReference type="ARBA" id="ARBA00023287"/>
    </source>
</evidence>
<evidence type="ECO:0000256" key="8">
    <source>
        <dbReference type="ARBA" id="ARBA00030881"/>
    </source>
</evidence>
<dbReference type="InterPro" id="IPR036505">
    <property type="entry name" value="Amidase/PGRP_sf"/>
</dbReference>
<evidence type="ECO:0000313" key="12">
    <source>
        <dbReference type="Proteomes" id="UP001596990"/>
    </source>
</evidence>
<dbReference type="EMBL" id="JBHTKL010000001">
    <property type="protein sequence ID" value="MFD1017908.1"/>
    <property type="molecule type" value="Genomic_DNA"/>
</dbReference>
<dbReference type="Pfam" id="PF01510">
    <property type="entry name" value="Amidase_2"/>
    <property type="match status" value="1"/>
</dbReference>
<keyword evidence="4" id="KW-0378">Hydrolase</keyword>
<evidence type="ECO:0000313" key="11">
    <source>
        <dbReference type="EMBL" id="MFD1017908.1"/>
    </source>
</evidence>
<dbReference type="InterPro" id="IPR051206">
    <property type="entry name" value="NAMLAA_amidase_2"/>
</dbReference>
<dbReference type="RefSeq" id="WP_386056016.1">
    <property type="nucleotide sequence ID" value="NZ_JBHTKL010000001.1"/>
</dbReference>
<dbReference type="SUPFAM" id="SSF55846">
    <property type="entry name" value="N-acetylmuramoyl-L-alanine amidase-like"/>
    <property type="match status" value="1"/>
</dbReference>
<evidence type="ECO:0000256" key="4">
    <source>
        <dbReference type="ARBA" id="ARBA00022801"/>
    </source>
</evidence>
<dbReference type="PANTHER" id="PTHR30417">
    <property type="entry name" value="N-ACETYLMURAMOYL-L-ALANINE AMIDASE AMID"/>
    <property type="match status" value="1"/>
</dbReference>
<dbReference type="InterPro" id="IPR002502">
    <property type="entry name" value="Amidase_domain"/>
</dbReference>
<evidence type="ECO:0000256" key="3">
    <source>
        <dbReference type="ARBA" id="ARBA00011901"/>
    </source>
</evidence>
<feature type="domain" description="N-acetylmuramoyl-L-alanine amidase" evidence="10">
    <location>
        <begin position="8"/>
        <end position="155"/>
    </location>
</feature>
<evidence type="ECO:0000256" key="7">
    <source>
        <dbReference type="ARBA" id="ARBA00023316"/>
    </source>
</evidence>
<evidence type="ECO:0000256" key="2">
    <source>
        <dbReference type="ARBA" id="ARBA00007553"/>
    </source>
</evidence>
<comment type="similarity">
    <text evidence="2">Belongs to the N-acetylmuramoyl-L-alanine amidase 2 family.</text>
</comment>
<keyword evidence="12" id="KW-1185">Reference proteome</keyword>
<accession>A0ABW3KYP4</accession>
<comment type="caution">
    <text evidence="11">The sequence shown here is derived from an EMBL/GenBank/DDBJ whole genome shotgun (WGS) entry which is preliminary data.</text>
</comment>
<protein>
    <recommendedName>
        <fullName evidence="3">N-acetylmuramoyl-L-alanine amidase</fullName>
        <ecNumber evidence="3">3.5.1.28</ecNumber>
    </recommendedName>
    <alternativeName>
        <fullName evidence="9">Autolysin</fullName>
    </alternativeName>
    <alternativeName>
        <fullName evidence="8">Cell wall hydrolase</fullName>
    </alternativeName>
</protein>
<dbReference type="SMART" id="SM00644">
    <property type="entry name" value="Ami_2"/>
    <property type="match status" value="1"/>
</dbReference>
<evidence type="ECO:0000256" key="5">
    <source>
        <dbReference type="ARBA" id="ARBA00022969"/>
    </source>
</evidence>
<organism evidence="11 12">
    <name type="scientific">Thalassobacillus hwangdonensis</name>
    <dbReference type="NCBI Taxonomy" id="546108"/>
    <lineage>
        <taxon>Bacteria</taxon>
        <taxon>Bacillati</taxon>
        <taxon>Bacillota</taxon>
        <taxon>Bacilli</taxon>
        <taxon>Bacillales</taxon>
        <taxon>Bacillaceae</taxon>
        <taxon>Thalassobacillus</taxon>
    </lineage>
</organism>
<evidence type="ECO:0000256" key="9">
    <source>
        <dbReference type="ARBA" id="ARBA00032390"/>
    </source>
</evidence>
<keyword evidence="5" id="KW-0749">Sporulation</keyword>
<dbReference type="CDD" id="cd06583">
    <property type="entry name" value="PGRP"/>
    <property type="match status" value="1"/>
</dbReference>
<keyword evidence="6" id="KW-0178">Competence</keyword>
<reference evidence="12" key="1">
    <citation type="journal article" date="2019" name="Int. J. Syst. Evol. Microbiol.">
        <title>The Global Catalogue of Microorganisms (GCM) 10K type strain sequencing project: providing services to taxonomists for standard genome sequencing and annotation.</title>
        <authorList>
            <consortium name="The Broad Institute Genomics Platform"/>
            <consortium name="The Broad Institute Genome Sequencing Center for Infectious Disease"/>
            <person name="Wu L."/>
            <person name="Ma J."/>
        </authorList>
    </citation>
    <scope>NUCLEOTIDE SEQUENCE [LARGE SCALE GENOMIC DNA]</scope>
    <source>
        <strain evidence="12">CCUG 56607</strain>
    </source>
</reference>
<evidence type="ECO:0000259" key="10">
    <source>
        <dbReference type="SMART" id="SM00644"/>
    </source>
</evidence>
<evidence type="ECO:0000256" key="1">
    <source>
        <dbReference type="ARBA" id="ARBA00001561"/>
    </source>
</evidence>
<sequence>MKQHILPVGHPSRPGIAMNARYITVHTTGNEAEGADAQAHSDYLLRLQDGSRIVSWHFTVDEKEVIQHLPENEIGWHAGDGRGHGNLNSIGIEICENKDGDFENAVTRAVRLIRTLMARYGIPLQNVVPHRHWSGKRCPRRLLNDWEGFMNKVEGDKERSIYEGMSVTSIYDGKLRFYNKPSWEDKDVFGYVTLGQGFPTVKRKRKVGSGYQLEVLNSKGEVYYITAHPSYVTIE</sequence>
<dbReference type="Gene3D" id="3.40.80.10">
    <property type="entry name" value="Peptidoglycan recognition protein-like"/>
    <property type="match status" value="1"/>
</dbReference>